<keyword evidence="1" id="KW-0472">Membrane</keyword>
<feature type="transmembrane region" description="Helical" evidence="1">
    <location>
        <begin position="6"/>
        <end position="29"/>
    </location>
</feature>
<dbReference type="EMBL" id="OA882463">
    <property type="protein sequence ID" value="CAD7275497.1"/>
    <property type="molecule type" value="Genomic_DNA"/>
</dbReference>
<dbReference type="Gene3D" id="2.60.40.10">
    <property type="entry name" value="Immunoglobulins"/>
    <property type="match status" value="1"/>
</dbReference>
<keyword evidence="3" id="KW-1185">Reference proteome</keyword>
<organism evidence="2">
    <name type="scientific">Notodromas monacha</name>
    <dbReference type="NCBI Taxonomy" id="399045"/>
    <lineage>
        <taxon>Eukaryota</taxon>
        <taxon>Metazoa</taxon>
        <taxon>Ecdysozoa</taxon>
        <taxon>Arthropoda</taxon>
        <taxon>Crustacea</taxon>
        <taxon>Oligostraca</taxon>
        <taxon>Ostracoda</taxon>
        <taxon>Podocopa</taxon>
        <taxon>Podocopida</taxon>
        <taxon>Cypridocopina</taxon>
        <taxon>Cypridoidea</taxon>
        <taxon>Cyprididae</taxon>
        <taxon>Notodromas</taxon>
    </lineage>
</organism>
<keyword evidence="1" id="KW-1133">Transmembrane helix</keyword>
<evidence type="ECO:0000313" key="2">
    <source>
        <dbReference type="EMBL" id="CAD7275497.1"/>
    </source>
</evidence>
<protein>
    <submittedName>
        <fullName evidence="2">Uncharacterized protein</fullName>
    </submittedName>
</protein>
<dbReference type="SUPFAM" id="SSF48726">
    <property type="entry name" value="Immunoglobulin"/>
    <property type="match status" value="1"/>
</dbReference>
<proteinExistence type="predicted"/>
<gene>
    <name evidence="2" type="ORF">NMOB1V02_LOCUS3290</name>
</gene>
<dbReference type="InterPro" id="IPR013783">
    <property type="entry name" value="Ig-like_fold"/>
</dbReference>
<reference evidence="2" key="1">
    <citation type="submission" date="2020-11" db="EMBL/GenBank/DDBJ databases">
        <authorList>
            <person name="Tran Van P."/>
        </authorList>
    </citation>
    <scope>NUCLEOTIDE SEQUENCE</scope>
</reference>
<evidence type="ECO:0000256" key="1">
    <source>
        <dbReference type="SAM" id="Phobius"/>
    </source>
</evidence>
<name>A0A7R9BI53_9CRUS</name>
<dbReference type="Proteomes" id="UP000678499">
    <property type="component" value="Unassembled WGS sequence"/>
</dbReference>
<dbReference type="OrthoDB" id="6106100at2759"/>
<dbReference type="InterPro" id="IPR036179">
    <property type="entry name" value="Ig-like_dom_sf"/>
</dbReference>
<sequence>MLVFGVFGIYTHGLQGTAFLVYLIFVMMLNRRVTFGETRLLLREFRLSFLLGKWKKIGLLVDTQQLMFEAIITLDFSRPEPKLTFQERPTSQLFDSPNTSLFELVISPLRASDEGVYKCDITYLEVKDECAVVQFVNLTTRVKEPRQFPA</sequence>
<keyword evidence="1" id="KW-0812">Transmembrane</keyword>
<dbReference type="EMBL" id="CAJPEX010000426">
    <property type="protein sequence ID" value="CAG0915649.1"/>
    <property type="molecule type" value="Genomic_DNA"/>
</dbReference>
<accession>A0A7R9BI53</accession>
<evidence type="ECO:0000313" key="3">
    <source>
        <dbReference type="Proteomes" id="UP000678499"/>
    </source>
</evidence>
<dbReference type="AlphaFoldDB" id="A0A7R9BI53"/>